<feature type="compositionally biased region" description="Pro residues" evidence="1">
    <location>
        <begin position="33"/>
        <end position="45"/>
    </location>
</feature>
<accession>A0AAN9W0P7</accession>
<gene>
    <name evidence="2" type="ORF">R5R35_002771</name>
</gene>
<reference evidence="2 3" key="1">
    <citation type="submission" date="2024-03" db="EMBL/GenBank/DDBJ databases">
        <title>The genome assembly and annotation of the cricket Gryllus longicercus Weissman &amp; Gray.</title>
        <authorList>
            <person name="Szrajer S."/>
            <person name="Gray D."/>
            <person name="Ylla G."/>
        </authorList>
    </citation>
    <scope>NUCLEOTIDE SEQUENCE [LARGE SCALE GENOMIC DNA]</scope>
    <source>
        <strain evidence="2">DAG 2021-001</strain>
        <tissue evidence="2">Whole body minus gut</tissue>
    </source>
</reference>
<proteinExistence type="predicted"/>
<evidence type="ECO:0000313" key="2">
    <source>
        <dbReference type="EMBL" id="KAK7872321.1"/>
    </source>
</evidence>
<organism evidence="2 3">
    <name type="scientific">Gryllus longicercus</name>
    <dbReference type="NCBI Taxonomy" id="2509291"/>
    <lineage>
        <taxon>Eukaryota</taxon>
        <taxon>Metazoa</taxon>
        <taxon>Ecdysozoa</taxon>
        <taxon>Arthropoda</taxon>
        <taxon>Hexapoda</taxon>
        <taxon>Insecta</taxon>
        <taxon>Pterygota</taxon>
        <taxon>Neoptera</taxon>
        <taxon>Polyneoptera</taxon>
        <taxon>Orthoptera</taxon>
        <taxon>Ensifera</taxon>
        <taxon>Gryllidea</taxon>
        <taxon>Grylloidea</taxon>
        <taxon>Gryllidae</taxon>
        <taxon>Gryllinae</taxon>
        <taxon>Gryllus</taxon>
    </lineage>
</organism>
<feature type="compositionally biased region" description="Polar residues" evidence="1">
    <location>
        <begin position="1"/>
        <end position="17"/>
    </location>
</feature>
<evidence type="ECO:0000256" key="1">
    <source>
        <dbReference type="SAM" id="MobiDB-lite"/>
    </source>
</evidence>
<name>A0AAN9W0P7_9ORTH</name>
<dbReference type="AlphaFoldDB" id="A0AAN9W0P7"/>
<keyword evidence="3" id="KW-1185">Reference proteome</keyword>
<dbReference type="Proteomes" id="UP001378592">
    <property type="component" value="Unassembled WGS sequence"/>
</dbReference>
<feature type="compositionally biased region" description="Low complexity" evidence="1">
    <location>
        <begin position="23"/>
        <end position="32"/>
    </location>
</feature>
<feature type="region of interest" description="Disordered" evidence="1">
    <location>
        <begin position="1"/>
        <end position="49"/>
    </location>
</feature>
<sequence>MSTDSFQGPPTPSSSTTDNEKYPAYATKSSSTPTPPPRPQAPPRRPVGSQAARPCDCAGACDCPAPLAFPRRVCALPPVRALARAYATARESDSVLGFVLLAGETGALLATAPALALARPLRRAFATPVDVADLLLCKGLDLAERAFPCLTAAPTKVCKAMAFCACGVPAGACYLSAKFACKALRTCLCDVPAVACGLPALLGCSAAELCLCDAPAALCGIPGKITLKAAHTALGDAESIIRALEACSDRIAGQFRSDGDS</sequence>
<dbReference type="EMBL" id="JAZDUA010000026">
    <property type="protein sequence ID" value="KAK7872321.1"/>
    <property type="molecule type" value="Genomic_DNA"/>
</dbReference>
<comment type="caution">
    <text evidence="2">The sequence shown here is derived from an EMBL/GenBank/DDBJ whole genome shotgun (WGS) entry which is preliminary data.</text>
</comment>
<protein>
    <submittedName>
        <fullName evidence="2">Uncharacterized protein</fullName>
    </submittedName>
</protein>
<evidence type="ECO:0000313" key="3">
    <source>
        <dbReference type="Proteomes" id="UP001378592"/>
    </source>
</evidence>